<comment type="caution">
    <text evidence="1">The sequence shown here is derived from an EMBL/GenBank/DDBJ whole genome shotgun (WGS) entry which is preliminary data.</text>
</comment>
<keyword evidence="2" id="KW-1185">Reference proteome</keyword>
<dbReference type="AlphaFoldDB" id="A0A8J8NR03"/>
<sequence>MYAQTHHLMTAIFEQTAISLFLIKTALIPNFPHVRRSDLKLDTKERVSHRLSLEVSEMPTDFLREVNAAAVCIAKRRQNSCSQCQNGTKGRELSIFALKTCKFKERWKSLR</sequence>
<gene>
    <name evidence="1" type="ORF">FGO68_gene12476</name>
</gene>
<proteinExistence type="predicted"/>
<protein>
    <submittedName>
        <fullName evidence="1">Uncharacterized protein</fullName>
    </submittedName>
</protein>
<reference evidence="1" key="1">
    <citation type="submission" date="2019-06" db="EMBL/GenBank/DDBJ databases">
        <authorList>
            <person name="Zheng W."/>
        </authorList>
    </citation>
    <scope>NUCLEOTIDE SEQUENCE</scope>
    <source>
        <strain evidence="1">QDHG01</strain>
    </source>
</reference>
<evidence type="ECO:0000313" key="2">
    <source>
        <dbReference type="Proteomes" id="UP000785679"/>
    </source>
</evidence>
<evidence type="ECO:0000313" key="1">
    <source>
        <dbReference type="EMBL" id="TNV79199.1"/>
    </source>
</evidence>
<organism evidence="1 2">
    <name type="scientific">Halteria grandinella</name>
    <dbReference type="NCBI Taxonomy" id="5974"/>
    <lineage>
        <taxon>Eukaryota</taxon>
        <taxon>Sar</taxon>
        <taxon>Alveolata</taxon>
        <taxon>Ciliophora</taxon>
        <taxon>Intramacronucleata</taxon>
        <taxon>Spirotrichea</taxon>
        <taxon>Stichotrichia</taxon>
        <taxon>Sporadotrichida</taxon>
        <taxon>Halteriidae</taxon>
        <taxon>Halteria</taxon>
    </lineage>
</organism>
<dbReference type="Proteomes" id="UP000785679">
    <property type="component" value="Unassembled WGS sequence"/>
</dbReference>
<dbReference type="EMBL" id="RRYP01009229">
    <property type="protein sequence ID" value="TNV79199.1"/>
    <property type="molecule type" value="Genomic_DNA"/>
</dbReference>
<name>A0A8J8NR03_HALGN</name>
<accession>A0A8J8NR03</accession>